<feature type="region of interest" description="Disordered" evidence="1">
    <location>
        <begin position="26"/>
        <end position="100"/>
    </location>
</feature>
<evidence type="ECO:0000256" key="2">
    <source>
        <dbReference type="SAM" id="SignalP"/>
    </source>
</evidence>
<keyword evidence="4" id="KW-1185">Reference proteome</keyword>
<dbReference type="EMBL" id="BPQH01000012">
    <property type="protein sequence ID" value="GJD51156.1"/>
    <property type="molecule type" value="Genomic_DNA"/>
</dbReference>
<dbReference type="Proteomes" id="UP001055167">
    <property type="component" value="Unassembled WGS sequence"/>
</dbReference>
<keyword evidence="2" id="KW-0732">Signal</keyword>
<dbReference type="RefSeq" id="WP_238313673.1">
    <property type="nucleotide sequence ID" value="NZ_BPQH01000012.1"/>
</dbReference>
<name>A0ABQ4R2U8_9HYPH</name>
<sequence length="212" mass="22732">MLDGVRQRIGLGLLLGVLSAPPALAQQDARPWTDPPARPAETAPAPARAVAAKPAPARAVTAKPAPARGVAAKPAPAPVRAARPAASPAPAPVAAVARTRREVARTARREPAIRPRPVARAAPAPRLAAAARARSRLAAIQPFPPHPLMMRAMPRAIPVAVRPWPGHAWSDERAMRLQQAREAGFLVMRRTTWEDLDGRRIHTLRPFDDDEE</sequence>
<feature type="signal peptide" evidence="2">
    <location>
        <begin position="1"/>
        <end position="25"/>
    </location>
</feature>
<feature type="compositionally biased region" description="Low complexity" evidence="1">
    <location>
        <begin position="39"/>
        <end position="97"/>
    </location>
</feature>
<evidence type="ECO:0000313" key="4">
    <source>
        <dbReference type="Proteomes" id="UP001055167"/>
    </source>
</evidence>
<feature type="chain" id="PRO_5046141547" description="Antifreeze protein" evidence="2">
    <location>
        <begin position="26"/>
        <end position="212"/>
    </location>
</feature>
<evidence type="ECO:0000256" key="1">
    <source>
        <dbReference type="SAM" id="MobiDB-lite"/>
    </source>
</evidence>
<evidence type="ECO:0008006" key="5">
    <source>
        <dbReference type="Google" id="ProtNLM"/>
    </source>
</evidence>
<evidence type="ECO:0000313" key="3">
    <source>
        <dbReference type="EMBL" id="GJD51156.1"/>
    </source>
</evidence>
<reference evidence="3" key="2">
    <citation type="submission" date="2021-08" db="EMBL/GenBank/DDBJ databases">
        <authorList>
            <person name="Tani A."/>
            <person name="Ola A."/>
            <person name="Ogura Y."/>
            <person name="Katsura K."/>
            <person name="Hayashi T."/>
        </authorList>
    </citation>
    <scope>NUCLEOTIDE SEQUENCE</scope>
    <source>
        <strain evidence="3">KCTC 52305</strain>
    </source>
</reference>
<protein>
    <recommendedName>
        <fullName evidence="5">Antifreeze protein</fullName>
    </recommendedName>
</protein>
<comment type="caution">
    <text evidence="3">The sequence shown here is derived from an EMBL/GenBank/DDBJ whole genome shotgun (WGS) entry which is preliminary data.</text>
</comment>
<accession>A0ABQ4R2U8</accession>
<proteinExistence type="predicted"/>
<reference evidence="3" key="1">
    <citation type="journal article" date="2021" name="Front. Microbiol.">
        <title>Comprehensive Comparative Genomics and Phenotyping of Methylobacterium Species.</title>
        <authorList>
            <person name="Alessa O."/>
            <person name="Ogura Y."/>
            <person name="Fujitani Y."/>
            <person name="Takami H."/>
            <person name="Hayashi T."/>
            <person name="Sahin N."/>
            <person name="Tani A."/>
        </authorList>
    </citation>
    <scope>NUCLEOTIDE SEQUENCE</scope>
    <source>
        <strain evidence="3">KCTC 52305</strain>
    </source>
</reference>
<gene>
    <name evidence="3" type="ORF">OPKNFCMD_3908</name>
</gene>
<organism evidence="3 4">
    <name type="scientific">Methylobacterium crusticola</name>
    <dbReference type="NCBI Taxonomy" id="1697972"/>
    <lineage>
        <taxon>Bacteria</taxon>
        <taxon>Pseudomonadati</taxon>
        <taxon>Pseudomonadota</taxon>
        <taxon>Alphaproteobacteria</taxon>
        <taxon>Hyphomicrobiales</taxon>
        <taxon>Methylobacteriaceae</taxon>
        <taxon>Methylobacterium</taxon>
    </lineage>
</organism>